<evidence type="ECO:0000313" key="1">
    <source>
        <dbReference type="EMBL" id="CAI2172257.1"/>
    </source>
</evidence>
<comment type="caution">
    <text evidence="1">The sequence shown here is derived from an EMBL/GenBank/DDBJ whole genome shotgun (WGS) entry which is preliminary data.</text>
</comment>
<reference evidence="1" key="1">
    <citation type="submission" date="2022-08" db="EMBL/GenBank/DDBJ databases">
        <authorList>
            <person name="Kallberg Y."/>
            <person name="Tangrot J."/>
            <person name="Rosling A."/>
        </authorList>
    </citation>
    <scope>NUCLEOTIDE SEQUENCE</scope>
    <source>
        <strain evidence="1">Wild A</strain>
    </source>
</reference>
<accession>A0A9W4SMD0</accession>
<dbReference type="EMBL" id="CAMKVN010000916">
    <property type="protein sequence ID" value="CAI2172257.1"/>
    <property type="molecule type" value="Genomic_DNA"/>
</dbReference>
<evidence type="ECO:0000313" key="2">
    <source>
        <dbReference type="Proteomes" id="UP001153678"/>
    </source>
</evidence>
<sequence length="77" mass="8388">MSGKGQVNKIIRFKNDTPNEVINKTEEEIKQMGGTITGKTVITGKTLMFTLPAGTMTTFDANEHVDSVEDDATVTIQ</sequence>
<organism evidence="1 2">
    <name type="scientific">Funneliformis geosporum</name>
    <dbReference type="NCBI Taxonomy" id="1117311"/>
    <lineage>
        <taxon>Eukaryota</taxon>
        <taxon>Fungi</taxon>
        <taxon>Fungi incertae sedis</taxon>
        <taxon>Mucoromycota</taxon>
        <taxon>Glomeromycotina</taxon>
        <taxon>Glomeromycetes</taxon>
        <taxon>Glomerales</taxon>
        <taxon>Glomeraceae</taxon>
        <taxon>Funneliformis</taxon>
    </lineage>
</organism>
<keyword evidence="2" id="KW-1185">Reference proteome</keyword>
<gene>
    <name evidence="1" type="ORF">FWILDA_LOCUS5488</name>
</gene>
<protein>
    <submittedName>
        <fullName evidence="1">981_t:CDS:1</fullName>
    </submittedName>
</protein>
<dbReference type="AlphaFoldDB" id="A0A9W4SMD0"/>
<name>A0A9W4SMD0_9GLOM</name>
<dbReference type="Gene3D" id="3.30.70.80">
    <property type="entry name" value="Peptidase S8 propeptide/proteinase inhibitor I9"/>
    <property type="match status" value="1"/>
</dbReference>
<dbReference type="SUPFAM" id="SSF54897">
    <property type="entry name" value="Protease propeptides/inhibitors"/>
    <property type="match status" value="1"/>
</dbReference>
<dbReference type="InterPro" id="IPR037045">
    <property type="entry name" value="S8pro/Inhibitor_I9_sf"/>
</dbReference>
<dbReference type="Proteomes" id="UP001153678">
    <property type="component" value="Unassembled WGS sequence"/>
</dbReference>
<proteinExistence type="predicted"/>
<dbReference type="OrthoDB" id="5518345at2759"/>